<sequence>MDTTLQRKLRRADRRNRRLEAFNRTTKIPELLSLIFIHCIPENGVQPNSRRAPLNIAHVCQHWRTVAHSTPRVWSRVRLKHKNLTDDVVDRYTALLKHWLSLSANLPISLDLRISGRPTPRSYRDLSETDIVDGMNNDYDAIKRMLEFVVRYSPRWRNVTICTYPDLLQPLYRIFGRESPNLESYHLLPFPGIIHQRYGAIYSQHEHIDLSHNTKLQEATLIWHHSDVSLIHISPSLLTLEVKTRELRLITDASHDYALRRLCCGGFVLPLQTLFTASTIFLHLEHLEILLRSPIEGLGSLKGTLTFHRLRLLKVMIVKPLYINRVSEDPAKAFFDHLLAPELRSLIVDWSTPFSPRELQQRPHAKHLVQRSGKCLRSLSLINTHIPEDGIVSLLECLPSLTNLNISGRISNKQIFNTLTLPRHYAVDNGGIGDQSATTGLCPHLESLSLLFGLPPSSETILNLLASRISDLSGSNQTELRSSNPSVFQIEEL</sequence>
<comment type="caution">
    <text evidence="1">The sequence shown here is derived from an EMBL/GenBank/DDBJ whole genome shotgun (WGS) entry which is preliminary data.</text>
</comment>
<name>A0A3E2H7I7_SCYLI</name>
<protein>
    <submittedName>
        <fullName evidence="1">Uncharacterized protein</fullName>
    </submittedName>
</protein>
<dbReference type="OMA" id="ELRHERC"/>
<gene>
    <name evidence="1" type="ORF">B7463_g7077</name>
</gene>
<dbReference type="Gene3D" id="3.80.10.10">
    <property type="entry name" value="Ribonuclease Inhibitor"/>
    <property type="match status" value="1"/>
</dbReference>
<dbReference type="AlphaFoldDB" id="A0A3E2H7I7"/>
<dbReference type="EMBL" id="NCSJ02000134">
    <property type="protein sequence ID" value="RFU29277.1"/>
    <property type="molecule type" value="Genomic_DNA"/>
</dbReference>
<dbReference type="OrthoDB" id="2269034at2759"/>
<accession>A0A3E2H7I7</accession>
<dbReference type="InterPro" id="IPR032675">
    <property type="entry name" value="LRR_dom_sf"/>
</dbReference>
<dbReference type="Proteomes" id="UP000258309">
    <property type="component" value="Unassembled WGS sequence"/>
</dbReference>
<dbReference type="STRING" id="5539.A0A3E2H7I7"/>
<reference evidence="1 2" key="1">
    <citation type="submission" date="2018-05" db="EMBL/GenBank/DDBJ databases">
        <title>Draft genome sequence of Scytalidium lignicola DSM 105466, a ubiquitous saprotrophic fungus.</title>
        <authorList>
            <person name="Buettner E."/>
            <person name="Gebauer A.M."/>
            <person name="Hofrichter M."/>
            <person name="Liers C."/>
            <person name="Kellner H."/>
        </authorList>
    </citation>
    <scope>NUCLEOTIDE SEQUENCE [LARGE SCALE GENOMIC DNA]</scope>
    <source>
        <strain evidence="1 2">DSM 105466</strain>
    </source>
</reference>
<organism evidence="1 2">
    <name type="scientific">Scytalidium lignicola</name>
    <name type="common">Hyphomycete</name>
    <dbReference type="NCBI Taxonomy" id="5539"/>
    <lineage>
        <taxon>Eukaryota</taxon>
        <taxon>Fungi</taxon>
        <taxon>Dikarya</taxon>
        <taxon>Ascomycota</taxon>
        <taxon>Pezizomycotina</taxon>
        <taxon>Leotiomycetes</taxon>
        <taxon>Leotiomycetes incertae sedis</taxon>
        <taxon>Scytalidium</taxon>
    </lineage>
</organism>
<evidence type="ECO:0000313" key="2">
    <source>
        <dbReference type="Proteomes" id="UP000258309"/>
    </source>
</evidence>
<keyword evidence="2" id="KW-1185">Reference proteome</keyword>
<proteinExistence type="predicted"/>
<feature type="non-terminal residue" evidence="1">
    <location>
        <position position="1"/>
    </location>
</feature>
<feature type="non-terminal residue" evidence="1">
    <location>
        <position position="493"/>
    </location>
</feature>
<evidence type="ECO:0000313" key="1">
    <source>
        <dbReference type="EMBL" id="RFU29277.1"/>
    </source>
</evidence>